<dbReference type="RefSeq" id="WP_207381603.1">
    <property type="nucleotide sequence ID" value="NZ_CP071502.1"/>
</dbReference>
<evidence type="ECO:0000256" key="2">
    <source>
        <dbReference type="SAM" id="Phobius"/>
    </source>
</evidence>
<organism evidence="3 4">
    <name type="scientific">Shewanella sedimentimangrovi</name>
    <dbReference type="NCBI Taxonomy" id="2814293"/>
    <lineage>
        <taxon>Bacteria</taxon>
        <taxon>Pseudomonadati</taxon>
        <taxon>Pseudomonadota</taxon>
        <taxon>Gammaproteobacteria</taxon>
        <taxon>Alteromonadales</taxon>
        <taxon>Shewanellaceae</taxon>
        <taxon>Shewanella</taxon>
    </lineage>
</organism>
<keyword evidence="1" id="KW-0997">Cell inner membrane</keyword>
<keyword evidence="4" id="KW-1185">Reference proteome</keyword>
<dbReference type="PIRSF" id="PIRSF016789">
    <property type="entry name" value="DUF454"/>
    <property type="match status" value="1"/>
</dbReference>
<keyword evidence="2" id="KW-1133">Transmembrane helix</keyword>
<evidence type="ECO:0000256" key="1">
    <source>
        <dbReference type="PIRNR" id="PIRNR016789"/>
    </source>
</evidence>
<feature type="transmembrane region" description="Helical" evidence="2">
    <location>
        <begin position="86"/>
        <end position="113"/>
    </location>
</feature>
<sequence length="128" mass="14946">MLIRSLLLFVGLLSLVLGILGIFLPLLPTVPFLLLAAFCFARSSTRLHLWLQQHPHLGEPLRHWQERRAVRPVIKRRIMWLSTASFVLSIYLVPLLWVKAVLLVGMLVLLWCVHRIPEWNDEGKEWHD</sequence>
<dbReference type="PANTHER" id="PTHR35813:SF1">
    <property type="entry name" value="INNER MEMBRANE PROTEIN YBAN"/>
    <property type="match status" value="1"/>
</dbReference>
<accession>A0ABX7R637</accession>
<proteinExistence type="predicted"/>
<name>A0ABX7R637_9GAMM</name>
<dbReference type="InterPro" id="IPR007401">
    <property type="entry name" value="DUF454"/>
</dbReference>
<gene>
    <name evidence="3" type="ORF">JYB85_06965</name>
</gene>
<evidence type="ECO:0000313" key="3">
    <source>
        <dbReference type="EMBL" id="QSX38548.1"/>
    </source>
</evidence>
<dbReference type="EMBL" id="CP071502">
    <property type="protein sequence ID" value="QSX38548.1"/>
    <property type="molecule type" value="Genomic_DNA"/>
</dbReference>
<keyword evidence="2" id="KW-0812">Transmembrane</keyword>
<evidence type="ECO:0000313" key="4">
    <source>
        <dbReference type="Proteomes" id="UP000663207"/>
    </source>
</evidence>
<dbReference type="PANTHER" id="PTHR35813">
    <property type="entry name" value="INNER MEMBRANE PROTEIN YBAN"/>
    <property type="match status" value="1"/>
</dbReference>
<dbReference type="Proteomes" id="UP000663207">
    <property type="component" value="Chromosome"/>
</dbReference>
<keyword evidence="1 2" id="KW-0472">Membrane</keyword>
<reference evidence="3 4" key="1">
    <citation type="submission" date="2021-03" db="EMBL/GenBank/DDBJ databases">
        <title>Novel species identification of genus Shewanella.</title>
        <authorList>
            <person name="Liu G."/>
            <person name="Zhang Q."/>
        </authorList>
    </citation>
    <scope>NUCLEOTIDE SEQUENCE [LARGE SCALE GENOMIC DNA]</scope>
    <source>
        <strain evidence="3 4">FJAT-52962</strain>
    </source>
</reference>
<comment type="subcellular location">
    <subcellularLocation>
        <location evidence="1">Cell inner membrane</location>
        <topology evidence="1">Multi-pass membrane protein</topology>
    </subcellularLocation>
</comment>
<dbReference type="Pfam" id="PF04304">
    <property type="entry name" value="DUF454"/>
    <property type="match status" value="1"/>
</dbReference>
<keyword evidence="1" id="KW-1003">Cell membrane</keyword>
<protein>
    <recommendedName>
        <fullName evidence="1">Inner membrane protein</fullName>
    </recommendedName>
</protein>